<dbReference type="PANTHER" id="PTHR45614">
    <property type="entry name" value="MYB PROTEIN-RELATED"/>
    <property type="match status" value="1"/>
</dbReference>
<dbReference type="SUPFAM" id="SSF46689">
    <property type="entry name" value="Homeodomain-like"/>
    <property type="match status" value="1"/>
</dbReference>
<evidence type="ECO:0000259" key="3">
    <source>
        <dbReference type="PROSITE" id="PS51294"/>
    </source>
</evidence>
<dbReference type="PANTHER" id="PTHR45614:SF69">
    <property type="entry name" value="CHROMOSOME UNDETERMINED SCAFFOLD_38, WHOLE GENOME SHOTGUN SEQUENCE"/>
    <property type="match status" value="1"/>
</dbReference>
<dbReference type="GO" id="GO:0006355">
    <property type="term" value="P:regulation of DNA-templated transcription"/>
    <property type="evidence" value="ECO:0000318"/>
    <property type="project" value="GO_Central"/>
</dbReference>
<proteinExistence type="predicted"/>
<dbReference type="AlphaFoldDB" id="A2GFE4"/>
<feature type="domain" description="Myb-like" evidence="2">
    <location>
        <begin position="10"/>
        <end position="61"/>
    </location>
</feature>
<keyword evidence="5" id="KW-1185">Reference proteome</keyword>
<evidence type="ECO:0000313" key="4">
    <source>
        <dbReference type="EMBL" id="EAX84123.1"/>
    </source>
</evidence>
<dbReference type="STRING" id="5722.A2GFE4"/>
<organism evidence="4 5">
    <name type="scientific">Trichomonas vaginalis (strain ATCC PRA-98 / G3)</name>
    <dbReference type="NCBI Taxonomy" id="412133"/>
    <lineage>
        <taxon>Eukaryota</taxon>
        <taxon>Metamonada</taxon>
        <taxon>Parabasalia</taxon>
        <taxon>Trichomonadida</taxon>
        <taxon>Trichomonadidae</taxon>
        <taxon>Trichomonas</taxon>
    </lineage>
</organism>
<dbReference type="GO" id="GO:0005634">
    <property type="term" value="C:nucleus"/>
    <property type="evidence" value="ECO:0000318"/>
    <property type="project" value="GO_Central"/>
</dbReference>
<dbReference type="VEuPathDB" id="TrichDB:TVAG_025510"/>
<keyword evidence="4" id="KW-0238">DNA-binding</keyword>
<accession>A2GFE4</accession>
<dbReference type="InterPro" id="IPR050560">
    <property type="entry name" value="MYB_TF"/>
</dbReference>
<dbReference type="PROSITE" id="PS51294">
    <property type="entry name" value="HTH_MYB"/>
    <property type="match status" value="2"/>
</dbReference>
<dbReference type="eggNOG" id="KOG0048">
    <property type="taxonomic scope" value="Eukaryota"/>
</dbReference>
<dbReference type="EMBL" id="DS115534">
    <property type="protein sequence ID" value="EAX84123.1"/>
    <property type="molecule type" value="Genomic_DNA"/>
</dbReference>
<dbReference type="Proteomes" id="UP000001542">
    <property type="component" value="Unassembled WGS sequence"/>
</dbReference>
<feature type="region of interest" description="Disordered" evidence="1">
    <location>
        <begin position="1"/>
        <end position="21"/>
    </location>
</feature>
<feature type="domain" description="HTH myb-type" evidence="3">
    <location>
        <begin position="69"/>
        <end position="116"/>
    </location>
</feature>
<sequence>MSSDQDDSPKPRHRHNKWSTSEDNMLKSLVQSSKKLNWFEISRKMQNRNPRQCQERWEYYLSPFVNNSPWTPQEDALLLQKFKEFGSRWTVIARFFYNRTNTNVKNRFLAMVRNSNQLQQMKVLDEVSSPCDKVLFPNISDLDASLPQIYLDKFAMMDSLHFLSVLN</sequence>
<dbReference type="GO" id="GO:0000978">
    <property type="term" value="F:RNA polymerase II cis-regulatory region sequence-specific DNA binding"/>
    <property type="evidence" value="ECO:0000318"/>
    <property type="project" value="GO_Central"/>
</dbReference>
<dbReference type="Gene3D" id="1.10.10.60">
    <property type="entry name" value="Homeodomain-like"/>
    <property type="match status" value="2"/>
</dbReference>
<dbReference type="InterPro" id="IPR001005">
    <property type="entry name" value="SANT/Myb"/>
</dbReference>
<dbReference type="InterPro" id="IPR017930">
    <property type="entry name" value="Myb_dom"/>
</dbReference>
<protein>
    <submittedName>
        <fullName evidence="4">Myb-like DNA-binding domain containing protein</fullName>
    </submittedName>
</protein>
<dbReference type="InterPro" id="IPR009057">
    <property type="entry name" value="Homeodomain-like_sf"/>
</dbReference>
<name>A2GFE4_TRIV3</name>
<dbReference type="SMART" id="SM00717">
    <property type="entry name" value="SANT"/>
    <property type="match status" value="2"/>
</dbReference>
<gene>
    <name evidence="4" type="ORF">TVAG_025510</name>
</gene>
<dbReference type="PROSITE" id="PS50090">
    <property type="entry name" value="MYB_LIKE"/>
    <property type="match status" value="2"/>
</dbReference>
<dbReference type="RefSeq" id="XP_001297053.1">
    <property type="nucleotide sequence ID" value="XM_001297052.1"/>
</dbReference>
<reference evidence="4" key="2">
    <citation type="journal article" date="2007" name="Science">
        <title>Draft genome sequence of the sexually transmitted pathogen Trichomonas vaginalis.</title>
        <authorList>
            <person name="Carlton J.M."/>
            <person name="Hirt R.P."/>
            <person name="Silva J.C."/>
            <person name="Delcher A.L."/>
            <person name="Schatz M."/>
            <person name="Zhao Q."/>
            <person name="Wortman J.R."/>
            <person name="Bidwell S.L."/>
            <person name="Alsmark U.C.M."/>
            <person name="Besteiro S."/>
            <person name="Sicheritz-Ponten T."/>
            <person name="Noel C.J."/>
            <person name="Dacks J.B."/>
            <person name="Foster P.G."/>
            <person name="Simillion C."/>
            <person name="Van de Peer Y."/>
            <person name="Miranda-Saavedra D."/>
            <person name="Barton G.J."/>
            <person name="Westrop G.D."/>
            <person name="Mueller S."/>
            <person name="Dessi D."/>
            <person name="Fiori P.L."/>
            <person name="Ren Q."/>
            <person name="Paulsen I."/>
            <person name="Zhang H."/>
            <person name="Bastida-Corcuera F.D."/>
            <person name="Simoes-Barbosa A."/>
            <person name="Brown M.T."/>
            <person name="Hayes R.D."/>
            <person name="Mukherjee M."/>
            <person name="Okumura C.Y."/>
            <person name="Schneider R."/>
            <person name="Smith A.J."/>
            <person name="Vanacova S."/>
            <person name="Villalvazo M."/>
            <person name="Haas B.J."/>
            <person name="Pertea M."/>
            <person name="Feldblyum T.V."/>
            <person name="Utterback T.R."/>
            <person name="Shu C.L."/>
            <person name="Osoegawa K."/>
            <person name="de Jong P.J."/>
            <person name="Hrdy I."/>
            <person name="Horvathova L."/>
            <person name="Zubacova Z."/>
            <person name="Dolezal P."/>
            <person name="Malik S.B."/>
            <person name="Logsdon J.M. Jr."/>
            <person name="Henze K."/>
            <person name="Gupta A."/>
            <person name="Wang C.C."/>
            <person name="Dunne R.L."/>
            <person name="Upcroft J.A."/>
            <person name="Upcroft P."/>
            <person name="White O."/>
            <person name="Salzberg S.L."/>
            <person name="Tang P."/>
            <person name="Chiu C.-H."/>
            <person name="Lee Y.-S."/>
            <person name="Embley T.M."/>
            <person name="Coombs G.H."/>
            <person name="Mottram J.C."/>
            <person name="Tachezy J."/>
            <person name="Fraser-Liggett C.M."/>
            <person name="Johnson P.J."/>
        </authorList>
    </citation>
    <scope>NUCLEOTIDE SEQUENCE [LARGE SCALE GENOMIC DNA]</scope>
    <source>
        <strain evidence="4">G3</strain>
    </source>
</reference>
<feature type="domain" description="Myb-like" evidence="2">
    <location>
        <begin position="62"/>
        <end position="112"/>
    </location>
</feature>
<reference evidence="4" key="1">
    <citation type="submission" date="2006-10" db="EMBL/GenBank/DDBJ databases">
        <authorList>
            <person name="Amadeo P."/>
            <person name="Zhao Q."/>
            <person name="Wortman J."/>
            <person name="Fraser-Liggett C."/>
            <person name="Carlton J."/>
        </authorList>
    </citation>
    <scope>NUCLEOTIDE SEQUENCE</scope>
    <source>
        <strain evidence="4">G3</strain>
    </source>
</reference>
<dbReference type="InParanoid" id="A2GFE4"/>
<dbReference type="VEuPathDB" id="TrichDB:TVAGG3_1015660"/>
<dbReference type="GO" id="GO:0000981">
    <property type="term" value="F:DNA-binding transcription factor activity, RNA polymerase II-specific"/>
    <property type="evidence" value="ECO:0000318"/>
    <property type="project" value="GO_Central"/>
</dbReference>
<evidence type="ECO:0000313" key="5">
    <source>
        <dbReference type="Proteomes" id="UP000001542"/>
    </source>
</evidence>
<evidence type="ECO:0000256" key="1">
    <source>
        <dbReference type="SAM" id="MobiDB-lite"/>
    </source>
</evidence>
<feature type="domain" description="HTH myb-type" evidence="3">
    <location>
        <begin position="10"/>
        <end position="65"/>
    </location>
</feature>
<dbReference type="SMR" id="A2GFE4"/>
<dbReference type="Pfam" id="PF13921">
    <property type="entry name" value="Myb_DNA-bind_6"/>
    <property type="match status" value="1"/>
</dbReference>
<dbReference type="CDD" id="cd00167">
    <property type="entry name" value="SANT"/>
    <property type="match status" value="2"/>
</dbReference>
<dbReference type="KEGG" id="tva:4741756"/>
<dbReference type="OrthoDB" id="2143914at2759"/>
<evidence type="ECO:0000259" key="2">
    <source>
        <dbReference type="PROSITE" id="PS50090"/>
    </source>
</evidence>